<dbReference type="InterPro" id="IPR029060">
    <property type="entry name" value="PIN-like_dom_sf"/>
</dbReference>
<name>A0A1C5HS39_9ACTN</name>
<reference evidence="1 2" key="1">
    <citation type="submission" date="2016-06" db="EMBL/GenBank/DDBJ databases">
        <authorList>
            <person name="Kjaerup R.B."/>
            <person name="Dalgaard T.S."/>
            <person name="Juul-Madsen H.R."/>
        </authorList>
    </citation>
    <scope>NUCLEOTIDE SEQUENCE [LARGE SCALE GENOMIC DNA]</scope>
    <source>
        <strain evidence="1 2">DSM 45097</strain>
    </source>
</reference>
<keyword evidence="2" id="KW-1185">Reference proteome</keyword>
<dbReference type="Proteomes" id="UP000198210">
    <property type="component" value="Chromosome I"/>
</dbReference>
<accession>A0A1C5HS39</accession>
<dbReference type="SUPFAM" id="SSF88723">
    <property type="entry name" value="PIN domain-like"/>
    <property type="match status" value="1"/>
</dbReference>
<dbReference type="EMBL" id="LT607751">
    <property type="protein sequence ID" value="SCG48758.1"/>
    <property type="molecule type" value="Genomic_DNA"/>
</dbReference>
<sequence length="120" mass="12993">MTRPRVLDISALLALHKGHPQVFHLLTRADAGEVTVVIPATVLAEANFTMQYTESEWEAILLIAGITVTPLSQHIAVEVGGWRGDLATRHTVHEARAVRGVVVTCDPGGYQGYQVPLLAM</sequence>
<proteinExistence type="predicted"/>
<gene>
    <name evidence="1" type="ORF">GA0074704_2230</name>
</gene>
<evidence type="ECO:0000313" key="1">
    <source>
        <dbReference type="EMBL" id="SCG48758.1"/>
    </source>
</evidence>
<evidence type="ECO:0000313" key="2">
    <source>
        <dbReference type="Proteomes" id="UP000198210"/>
    </source>
</evidence>
<dbReference type="AlphaFoldDB" id="A0A1C5HS39"/>
<protein>
    <recommendedName>
        <fullName evidence="3">PIN domain-containing protein</fullName>
    </recommendedName>
</protein>
<evidence type="ECO:0008006" key="3">
    <source>
        <dbReference type="Google" id="ProtNLM"/>
    </source>
</evidence>
<organism evidence="1 2">
    <name type="scientific">Micromonospora siamensis</name>
    <dbReference type="NCBI Taxonomy" id="299152"/>
    <lineage>
        <taxon>Bacteria</taxon>
        <taxon>Bacillati</taxon>
        <taxon>Actinomycetota</taxon>
        <taxon>Actinomycetes</taxon>
        <taxon>Micromonosporales</taxon>
        <taxon>Micromonosporaceae</taxon>
        <taxon>Micromonospora</taxon>
    </lineage>
</organism>
<dbReference type="RefSeq" id="WP_088970437.1">
    <property type="nucleotide sequence ID" value="NZ_JBHLYF010000022.1"/>
</dbReference>